<dbReference type="RefSeq" id="WP_151667129.1">
    <property type="nucleotide sequence ID" value="NZ_WBVO01000004.1"/>
</dbReference>
<evidence type="ECO:0000313" key="2">
    <source>
        <dbReference type="Proteomes" id="UP000468650"/>
    </source>
</evidence>
<dbReference type="OrthoDB" id="1121837at2"/>
<dbReference type="EMBL" id="WBVO01000004">
    <property type="protein sequence ID" value="KAB2810340.1"/>
    <property type="molecule type" value="Genomic_DNA"/>
</dbReference>
<protein>
    <submittedName>
        <fullName evidence="1">DUF4286 family protein</fullName>
    </submittedName>
</protein>
<dbReference type="Pfam" id="PF14114">
    <property type="entry name" value="DUF4286"/>
    <property type="match status" value="1"/>
</dbReference>
<reference evidence="1 2" key="1">
    <citation type="submission" date="2019-09" db="EMBL/GenBank/DDBJ databases">
        <title>Genomes of family Cryomorphaceae.</title>
        <authorList>
            <person name="Bowman J.P."/>
        </authorList>
    </citation>
    <scope>NUCLEOTIDE SEQUENCE [LARGE SCALE GENOMIC DNA]</scope>
    <source>
        <strain evidence="1 2">LMG 25704</strain>
    </source>
</reference>
<comment type="caution">
    <text evidence="1">The sequence shown here is derived from an EMBL/GenBank/DDBJ whole genome shotgun (WGS) entry which is preliminary data.</text>
</comment>
<sequence>MLLYNVTVNVDDNALEDWLRWMKDNHIPDVLQTGLFVGATFSRLLVDEEQGTTYSIQYRLKDMESFHIYQEMYAEGLQAEHQKRFKDKTVAFRTIMEVVADFTAERLD</sequence>
<keyword evidence="2" id="KW-1185">Reference proteome</keyword>
<name>A0A6N6RKL2_9FLAO</name>
<evidence type="ECO:0000313" key="1">
    <source>
        <dbReference type="EMBL" id="KAB2810340.1"/>
    </source>
</evidence>
<organism evidence="1 2">
    <name type="scientific">Phaeocystidibacter luteus</name>
    <dbReference type="NCBI Taxonomy" id="911197"/>
    <lineage>
        <taxon>Bacteria</taxon>
        <taxon>Pseudomonadati</taxon>
        <taxon>Bacteroidota</taxon>
        <taxon>Flavobacteriia</taxon>
        <taxon>Flavobacteriales</taxon>
        <taxon>Phaeocystidibacteraceae</taxon>
        <taxon>Phaeocystidibacter</taxon>
    </lineage>
</organism>
<dbReference type="InterPro" id="IPR025563">
    <property type="entry name" value="DUF4286"/>
</dbReference>
<proteinExistence type="predicted"/>
<dbReference type="AlphaFoldDB" id="A0A6N6RKL2"/>
<dbReference type="Proteomes" id="UP000468650">
    <property type="component" value="Unassembled WGS sequence"/>
</dbReference>
<gene>
    <name evidence="1" type="ORF">F8C67_07065</name>
</gene>
<accession>A0A6N6RKL2</accession>